<gene>
    <name evidence="4" type="ORF">THITE_2096963</name>
</gene>
<evidence type="ECO:0000313" key="4">
    <source>
        <dbReference type="EMBL" id="AEO69923.1"/>
    </source>
</evidence>
<evidence type="ECO:0000256" key="1">
    <source>
        <dbReference type="SAM" id="MobiDB-lite"/>
    </source>
</evidence>
<keyword evidence="2" id="KW-0812">Transmembrane</keyword>
<feature type="chain" id="PRO_5003437163" evidence="3">
    <location>
        <begin position="25"/>
        <end position="146"/>
    </location>
</feature>
<keyword evidence="2" id="KW-0472">Membrane</keyword>
<keyword evidence="5" id="KW-1185">Reference proteome</keyword>
<feature type="compositionally biased region" description="Polar residues" evidence="1">
    <location>
        <begin position="117"/>
        <end position="131"/>
    </location>
</feature>
<feature type="compositionally biased region" description="Low complexity" evidence="1">
    <location>
        <begin position="134"/>
        <end position="146"/>
    </location>
</feature>
<dbReference type="GeneID" id="11522767"/>
<feature type="compositionally biased region" description="Pro residues" evidence="1">
    <location>
        <begin position="102"/>
        <end position="112"/>
    </location>
</feature>
<dbReference type="Proteomes" id="UP000008181">
    <property type="component" value="Chromosome 5"/>
</dbReference>
<proteinExistence type="predicted"/>
<dbReference type="AlphaFoldDB" id="G2RD88"/>
<feature type="transmembrane region" description="Helical" evidence="2">
    <location>
        <begin position="50"/>
        <end position="72"/>
    </location>
</feature>
<dbReference type="RefSeq" id="XP_003656259.1">
    <property type="nucleotide sequence ID" value="XM_003656211.1"/>
</dbReference>
<accession>G2RD88</accession>
<feature type="non-terminal residue" evidence="4">
    <location>
        <position position="146"/>
    </location>
</feature>
<feature type="signal peptide" evidence="3">
    <location>
        <begin position="1"/>
        <end position="24"/>
    </location>
</feature>
<evidence type="ECO:0000256" key="2">
    <source>
        <dbReference type="SAM" id="Phobius"/>
    </source>
</evidence>
<name>G2RD88_THETT</name>
<evidence type="ECO:0000313" key="5">
    <source>
        <dbReference type="Proteomes" id="UP000008181"/>
    </source>
</evidence>
<organism evidence="4 5">
    <name type="scientific">Thermothielavioides terrestris (strain ATCC 38088 / NRRL 8126)</name>
    <name type="common">Thielavia terrestris</name>
    <dbReference type="NCBI Taxonomy" id="578455"/>
    <lineage>
        <taxon>Eukaryota</taxon>
        <taxon>Fungi</taxon>
        <taxon>Dikarya</taxon>
        <taxon>Ascomycota</taxon>
        <taxon>Pezizomycotina</taxon>
        <taxon>Sordariomycetes</taxon>
        <taxon>Sordariomycetidae</taxon>
        <taxon>Sordariales</taxon>
        <taxon>Chaetomiaceae</taxon>
        <taxon>Thermothielavioides</taxon>
        <taxon>Thermothielavioides terrestris</taxon>
    </lineage>
</organism>
<evidence type="ECO:0000256" key="3">
    <source>
        <dbReference type="SAM" id="SignalP"/>
    </source>
</evidence>
<keyword evidence="3" id="KW-0732">Signal</keyword>
<dbReference type="KEGG" id="ttt:THITE_2096963"/>
<protein>
    <submittedName>
        <fullName evidence="4">Uncharacterized protein</fullName>
    </submittedName>
</protein>
<dbReference type="EMBL" id="CP003013">
    <property type="protein sequence ID" value="AEO69923.1"/>
    <property type="molecule type" value="Genomic_DNA"/>
</dbReference>
<dbReference type="HOGENOM" id="CLU_1781995_0_0_1"/>
<reference evidence="4 5" key="1">
    <citation type="journal article" date="2011" name="Nat. Biotechnol.">
        <title>Comparative genomic analysis of the thermophilic biomass-degrading fungi Myceliophthora thermophila and Thielavia terrestris.</title>
        <authorList>
            <person name="Berka R.M."/>
            <person name="Grigoriev I.V."/>
            <person name="Otillar R."/>
            <person name="Salamov A."/>
            <person name="Grimwood J."/>
            <person name="Reid I."/>
            <person name="Ishmael N."/>
            <person name="John T."/>
            <person name="Darmond C."/>
            <person name="Moisan M.-C."/>
            <person name="Henrissat B."/>
            <person name="Coutinho P.M."/>
            <person name="Lombard V."/>
            <person name="Natvig D.O."/>
            <person name="Lindquist E."/>
            <person name="Schmutz J."/>
            <person name="Lucas S."/>
            <person name="Harris P."/>
            <person name="Powlowski J."/>
            <person name="Bellemare A."/>
            <person name="Taylor D."/>
            <person name="Butler G."/>
            <person name="de Vries R.P."/>
            <person name="Allijn I.E."/>
            <person name="van den Brink J."/>
            <person name="Ushinsky S."/>
            <person name="Storms R."/>
            <person name="Powell A.J."/>
            <person name="Paulsen I.T."/>
            <person name="Elbourne L.D.H."/>
            <person name="Baker S.E."/>
            <person name="Magnuson J."/>
            <person name="LaBoissiere S."/>
            <person name="Clutterbuck A.J."/>
            <person name="Martinez D."/>
            <person name="Wogulis M."/>
            <person name="de Leon A.L."/>
            <person name="Rey M.W."/>
            <person name="Tsang A."/>
        </authorList>
    </citation>
    <scope>NUCLEOTIDE SEQUENCE [LARGE SCALE GENOMIC DNA]</scope>
    <source>
        <strain evidence="5">ATCC 38088 / NRRL 8126</strain>
    </source>
</reference>
<feature type="region of interest" description="Disordered" evidence="1">
    <location>
        <begin position="86"/>
        <end position="146"/>
    </location>
</feature>
<sequence length="146" mass="15265">MPVNGRKLRGIILLDLALLSGALGRPAVLARADNGGEISPPPRQTTAKDIVAALITIFIAVTIVAVLIRWLIRTASAQVQDLFHGLSDEDSDEPEFYQYPIGKPPDPGPPVVPRSGMSASVSATSLPSPKGNTPRPVGPRGPSSGQ</sequence>
<keyword evidence="2" id="KW-1133">Transmembrane helix</keyword>